<dbReference type="AlphaFoldDB" id="A0AAD4CZS0"/>
<accession>A0AAD4CZS0</accession>
<evidence type="ECO:0000313" key="2">
    <source>
        <dbReference type="Proteomes" id="UP001194580"/>
    </source>
</evidence>
<protein>
    <submittedName>
        <fullName evidence="1">Uncharacterized protein</fullName>
    </submittedName>
</protein>
<dbReference type="Proteomes" id="UP001194580">
    <property type="component" value="Unassembled WGS sequence"/>
</dbReference>
<reference evidence="1" key="1">
    <citation type="journal article" date="2020" name="Fungal Divers.">
        <title>Resolving the Mortierellaceae phylogeny through synthesis of multi-gene phylogenetics and phylogenomics.</title>
        <authorList>
            <person name="Vandepol N."/>
            <person name="Liber J."/>
            <person name="Desiro A."/>
            <person name="Na H."/>
            <person name="Kennedy M."/>
            <person name="Barry K."/>
            <person name="Grigoriev I.V."/>
            <person name="Miller A.N."/>
            <person name="O'Donnell K."/>
            <person name="Stajich J.E."/>
            <person name="Bonito G."/>
        </authorList>
    </citation>
    <scope>NUCLEOTIDE SEQUENCE</scope>
    <source>
        <strain evidence="1">NRRL 28262</strain>
    </source>
</reference>
<dbReference type="EMBL" id="JAAAIL010004960">
    <property type="protein sequence ID" value="KAG0247148.1"/>
    <property type="molecule type" value="Genomic_DNA"/>
</dbReference>
<proteinExistence type="predicted"/>
<gene>
    <name evidence="1" type="ORF">BGZ95_008956</name>
</gene>
<feature type="non-terminal residue" evidence="1">
    <location>
        <position position="153"/>
    </location>
</feature>
<comment type="caution">
    <text evidence="1">The sequence shown here is derived from an EMBL/GenBank/DDBJ whole genome shotgun (WGS) entry which is preliminary data.</text>
</comment>
<name>A0AAD4CZS0_9FUNG</name>
<organism evidence="1 2">
    <name type="scientific">Linnemannia exigua</name>
    <dbReference type="NCBI Taxonomy" id="604196"/>
    <lineage>
        <taxon>Eukaryota</taxon>
        <taxon>Fungi</taxon>
        <taxon>Fungi incertae sedis</taxon>
        <taxon>Mucoromycota</taxon>
        <taxon>Mortierellomycotina</taxon>
        <taxon>Mortierellomycetes</taxon>
        <taxon>Mortierellales</taxon>
        <taxon>Mortierellaceae</taxon>
        <taxon>Linnemannia</taxon>
    </lineage>
</organism>
<feature type="non-terminal residue" evidence="1">
    <location>
        <position position="1"/>
    </location>
</feature>
<sequence length="153" mass="16715">YDVAALPSYLEPRSGQPLGDVGHQDLAFACDAIGHMKYVCPSCYHVLYPSYDAEYIKSHISALREYDNLSGRLVFHPRDSTELQALCRMDTTKVGSANELIIDTDWDATAEDLQSIHDLAGKLGLTILTITITDTPPSDSTLGPSHQSSETDA</sequence>
<evidence type="ECO:0000313" key="1">
    <source>
        <dbReference type="EMBL" id="KAG0247148.1"/>
    </source>
</evidence>
<keyword evidence="2" id="KW-1185">Reference proteome</keyword>